<dbReference type="CDD" id="cd12797">
    <property type="entry name" value="M23_peptidase"/>
    <property type="match status" value="1"/>
</dbReference>
<accession>A0A2W4URN3</accession>
<dbReference type="InterPro" id="IPR011055">
    <property type="entry name" value="Dup_hybrid_motif"/>
</dbReference>
<evidence type="ECO:0000256" key="1">
    <source>
        <dbReference type="ARBA" id="ARBA00022729"/>
    </source>
</evidence>
<evidence type="ECO:0000313" key="5">
    <source>
        <dbReference type="Proteomes" id="UP000249354"/>
    </source>
</evidence>
<feature type="compositionally biased region" description="Polar residues" evidence="2">
    <location>
        <begin position="177"/>
        <end position="191"/>
    </location>
</feature>
<dbReference type="SUPFAM" id="SSF51261">
    <property type="entry name" value="Duplicated hybrid motif"/>
    <property type="match status" value="1"/>
</dbReference>
<keyword evidence="1" id="KW-0732">Signal</keyword>
<reference evidence="5" key="1">
    <citation type="submission" date="2018-04" db="EMBL/GenBank/DDBJ databases">
        <authorList>
            <person name="Cornet L."/>
        </authorList>
    </citation>
    <scope>NUCLEOTIDE SEQUENCE [LARGE SCALE GENOMIC DNA]</scope>
</reference>
<reference evidence="4 5" key="2">
    <citation type="submission" date="2018-06" db="EMBL/GenBank/DDBJ databases">
        <title>Metagenomic assembly of (sub)arctic Cyanobacteria and their associated microbiome from non-axenic cultures.</title>
        <authorList>
            <person name="Baurain D."/>
        </authorList>
    </citation>
    <scope>NUCLEOTIDE SEQUENCE [LARGE SCALE GENOMIC DNA]</scope>
    <source>
        <strain evidence="4">ULC129bin1</strain>
    </source>
</reference>
<dbReference type="InterPro" id="IPR016047">
    <property type="entry name" value="M23ase_b-sheet_dom"/>
</dbReference>
<dbReference type="Proteomes" id="UP000249354">
    <property type="component" value="Unassembled WGS sequence"/>
</dbReference>
<gene>
    <name evidence="4" type="ORF">DCF25_04320</name>
</gene>
<dbReference type="AlphaFoldDB" id="A0A2W4URN3"/>
<feature type="domain" description="M23ase beta-sheet core" evidence="3">
    <location>
        <begin position="270"/>
        <end position="361"/>
    </location>
</feature>
<dbReference type="GO" id="GO:0004222">
    <property type="term" value="F:metalloendopeptidase activity"/>
    <property type="evidence" value="ECO:0007669"/>
    <property type="project" value="TreeGrafter"/>
</dbReference>
<dbReference type="Pfam" id="PF01551">
    <property type="entry name" value="Peptidase_M23"/>
    <property type="match status" value="1"/>
</dbReference>
<dbReference type="Gene3D" id="2.70.70.10">
    <property type="entry name" value="Glucose Permease (Domain IIA)"/>
    <property type="match status" value="1"/>
</dbReference>
<comment type="caution">
    <text evidence="4">The sequence shown here is derived from an EMBL/GenBank/DDBJ whole genome shotgun (WGS) entry which is preliminary data.</text>
</comment>
<proteinExistence type="predicted"/>
<organism evidence="4 5">
    <name type="scientific">Leptolyngbya foveolarum</name>
    <dbReference type="NCBI Taxonomy" id="47253"/>
    <lineage>
        <taxon>Bacteria</taxon>
        <taxon>Bacillati</taxon>
        <taxon>Cyanobacteriota</taxon>
        <taxon>Cyanophyceae</taxon>
        <taxon>Leptolyngbyales</taxon>
        <taxon>Leptolyngbyaceae</taxon>
        <taxon>Leptolyngbya group</taxon>
        <taxon>Leptolyngbya</taxon>
    </lineage>
</organism>
<dbReference type="InterPro" id="IPR050570">
    <property type="entry name" value="Cell_wall_metabolism_enzyme"/>
</dbReference>
<dbReference type="EMBL" id="QBMC01000016">
    <property type="protein sequence ID" value="PZO21907.1"/>
    <property type="molecule type" value="Genomic_DNA"/>
</dbReference>
<sequence length="443" mass="45565">MTIPLAGYGSGSIAIAPSMVQLSARAQANDASARDNSDRTTTLVALEGGSVEMEITPSPESTAAPDILPTAPERVASPVQPTELVPAALLEGTNLPDEYNSVFVDPTDYNVGATAAPKPGTNGALGAPEIVVSEQSTGCEFKLTAGQGVPNAACGTQPGLSAAPAPVANGQARPAQANPSVAQDYSASPSVASRPAGNNSVVNVGPVSFSAEGIRFSGSTTAAGREYLNRTVRPLVNLQANQQFIFPLAVPSPITSLFGFRTHPISGDQRFHSGTDIGAAQGTPVLAAQDGKVSSAGYAGGYGLMVVLDHKLGGSELETRYAHLSEILVEPNAVVKKGEVIGLVGSTGNSTGPHLHFEMRELTADGWVLINPDGLIQYAMANLVKALNNPMQALNFKMSDFNLLRTQGATAQASTEVKTETAADALLPGMNGIPFRPAQPNAS</sequence>
<name>A0A2W4URN3_9CYAN</name>
<feature type="region of interest" description="Disordered" evidence="2">
    <location>
        <begin position="165"/>
        <end position="198"/>
    </location>
</feature>
<evidence type="ECO:0000313" key="4">
    <source>
        <dbReference type="EMBL" id="PZO21907.1"/>
    </source>
</evidence>
<evidence type="ECO:0000256" key="2">
    <source>
        <dbReference type="SAM" id="MobiDB-lite"/>
    </source>
</evidence>
<protein>
    <submittedName>
        <fullName evidence="4">M23 family peptidase</fullName>
    </submittedName>
</protein>
<dbReference type="PANTHER" id="PTHR21666">
    <property type="entry name" value="PEPTIDASE-RELATED"/>
    <property type="match status" value="1"/>
</dbReference>
<evidence type="ECO:0000259" key="3">
    <source>
        <dbReference type="Pfam" id="PF01551"/>
    </source>
</evidence>
<dbReference type="PANTHER" id="PTHR21666:SF289">
    <property type="entry name" value="L-ALA--D-GLU ENDOPEPTIDASE"/>
    <property type="match status" value="1"/>
</dbReference>